<dbReference type="AlphaFoldDB" id="A0A1B6LQ01"/>
<name>A0A1B6LQ01_9HEMI</name>
<proteinExistence type="predicted"/>
<gene>
    <name evidence="1" type="ORF">g.51803</name>
</gene>
<dbReference type="EMBL" id="GEBQ01014221">
    <property type="protein sequence ID" value="JAT25756.1"/>
    <property type="molecule type" value="Transcribed_RNA"/>
</dbReference>
<sequence>MASKNNERNAKSNTTTNENYKKVINKTIQNLTDVANFFNNFFATVADRTLQASNISLNHPQQDKPLPKANSEFRFQTVIHADINNAINSLRPKTFSGIDEISAKLTKICKEEIMILLTHYK</sequence>
<organism evidence="1">
    <name type="scientific">Graphocephala atropunctata</name>
    <dbReference type="NCBI Taxonomy" id="36148"/>
    <lineage>
        <taxon>Eukaryota</taxon>
        <taxon>Metazoa</taxon>
        <taxon>Ecdysozoa</taxon>
        <taxon>Arthropoda</taxon>
        <taxon>Hexapoda</taxon>
        <taxon>Insecta</taxon>
        <taxon>Pterygota</taxon>
        <taxon>Neoptera</taxon>
        <taxon>Paraneoptera</taxon>
        <taxon>Hemiptera</taxon>
        <taxon>Auchenorrhyncha</taxon>
        <taxon>Membracoidea</taxon>
        <taxon>Cicadellidae</taxon>
        <taxon>Cicadellinae</taxon>
        <taxon>Cicadellini</taxon>
        <taxon>Graphocephala</taxon>
    </lineage>
</organism>
<protein>
    <submittedName>
        <fullName evidence="1">Uncharacterized protein</fullName>
    </submittedName>
</protein>
<accession>A0A1B6LQ01</accession>
<reference evidence="1" key="1">
    <citation type="submission" date="2015-11" db="EMBL/GenBank/DDBJ databases">
        <title>De novo transcriptome assembly of four potential Pierce s Disease insect vectors from Arizona vineyards.</title>
        <authorList>
            <person name="Tassone E.E."/>
        </authorList>
    </citation>
    <scope>NUCLEOTIDE SEQUENCE</scope>
</reference>
<evidence type="ECO:0000313" key="1">
    <source>
        <dbReference type="EMBL" id="JAT25756.1"/>
    </source>
</evidence>